<reference evidence="1 2" key="1">
    <citation type="submission" date="2016-07" db="EMBL/GenBank/DDBJ databases">
        <title>Multiple horizontal gene transfer events from other fungi enriched the ability of initially mycotrophic Trichoderma (Ascomycota) to feed on dead plant biomass.</title>
        <authorList>
            <consortium name="DOE Joint Genome Institute"/>
            <person name="Aerts A."/>
            <person name="Atanasova L."/>
            <person name="Chenthamara K."/>
            <person name="Zhang J."/>
            <person name="Grujic M."/>
            <person name="Henrissat B."/>
            <person name="Kuo A."/>
            <person name="Salamov A."/>
            <person name="Lipzen A."/>
            <person name="Labutti K."/>
            <person name="Barry K."/>
            <person name="Miao Y."/>
            <person name="Rahimi M.J."/>
            <person name="Shen Q."/>
            <person name="Grigoriev I.V."/>
            <person name="Kubicek C.P."/>
            <person name="Druzhinina I.S."/>
        </authorList>
    </citation>
    <scope>NUCLEOTIDE SEQUENCE [LARGE SCALE GENOMIC DNA]</scope>
    <source>
        <strain evidence="1 2">CBS 226.95</strain>
    </source>
</reference>
<evidence type="ECO:0008006" key="3">
    <source>
        <dbReference type="Google" id="ProtNLM"/>
    </source>
</evidence>
<sequence length="353" mass="39497">MLLELYGYCSGDRRSHELAEAYHGQLLEAVQHYAMFRKSTPAQIDYQLFKTLAVLDLYRVLLLRRPPSLSLRYVDILCPKPAALQDQRESLAAGWPEVLSSMLTPGCSIPSASAKSDLLGGLAALSPYVWLVIFESTSPATPGPAMRRPRDFLKRDYVTCASDKWLEAEIRLDPVAPCNLILYHCMNLVIHADLELLHRFFLHSPGNSTSSSSNLLRDFSKVLCNVQDWVASSDSSIASWHAASVMTLVRWTYGQGADHLDSISIDRDIPHSYLSSQDGQRIKLACQQAMVEPPHIAYAVFFATLVLWCRDTLQPKGGSGRAALLLLQGSQFLLAFRISVAHRLYQILNYRTK</sequence>
<dbReference type="RefSeq" id="XP_024767985.1">
    <property type="nucleotide sequence ID" value="XM_024914348.1"/>
</dbReference>
<dbReference type="AlphaFoldDB" id="A0A2T3ZU31"/>
<protein>
    <recommendedName>
        <fullName evidence="3">Transcription factor domain-containing protein</fullName>
    </recommendedName>
</protein>
<name>A0A2T3ZU31_TRIHA</name>
<dbReference type="Proteomes" id="UP000241690">
    <property type="component" value="Unassembled WGS sequence"/>
</dbReference>
<evidence type="ECO:0000313" key="2">
    <source>
        <dbReference type="Proteomes" id="UP000241690"/>
    </source>
</evidence>
<keyword evidence="2" id="KW-1185">Reference proteome</keyword>
<gene>
    <name evidence="1" type="ORF">M431DRAFT_328537</name>
</gene>
<proteinExistence type="predicted"/>
<evidence type="ECO:0000313" key="1">
    <source>
        <dbReference type="EMBL" id="PTB48308.1"/>
    </source>
</evidence>
<dbReference type="EMBL" id="KZ679700">
    <property type="protein sequence ID" value="PTB48308.1"/>
    <property type="molecule type" value="Genomic_DNA"/>
</dbReference>
<organism evidence="1 2">
    <name type="scientific">Trichoderma harzianum CBS 226.95</name>
    <dbReference type="NCBI Taxonomy" id="983964"/>
    <lineage>
        <taxon>Eukaryota</taxon>
        <taxon>Fungi</taxon>
        <taxon>Dikarya</taxon>
        <taxon>Ascomycota</taxon>
        <taxon>Pezizomycotina</taxon>
        <taxon>Sordariomycetes</taxon>
        <taxon>Hypocreomycetidae</taxon>
        <taxon>Hypocreales</taxon>
        <taxon>Hypocreaceae</taxon>
        <taxon>Trichoderma</taxon>
    </lineage>
</organism>
<accession>A0A2T3ZU31</accession>
<dbReference type="GeneID" id="36622913"/>